<dbReference type="PROSITE" id="PS51918">
    <property type="entry name" value="RADICAL_SAM"/>
    <property type="match status" value="1"/>
</dbReference>
<dbReference type="Pfam" id="PF10105">
    <property type="entry name" value="DUF2344"/>
    <property type="match status" value="1"/>
</dbReference>
<feature type="region of interest" description="Disordered" evidence="1">
    <location>
        <begin position="596"/>
        <end position="637"/>
    </location>
</feature>
<dbReference type="InterPro" id="IPR045784">
    <property type="entry name" value="Radical_SAM_N2"/>
</dbReference>
<evidence type="ECO:0000313" key="4">
    <source>
        <dbReference type="Proteomes" id="UP000292919"/>
    </source>
</evidence>
<dbReference type="SFLD" id="SFLDG01082">
    <property type="entry name" value="B12-binding_domain_containing"/>
    <property type="match status" value="1"/>
</dbReference>
<dbReference type="Pfam" id="PF19864">
    <property type="entry name" value="Radical_SAM_N2"/>
    <property type="match status" value="1"/>
</dbReference>
<dbReference type="RefSeq" id="WP_130957953.1">
    <property type="nucleotide sequence ID" value="NZ_JBHSHA010000008.1"/>
</dbReference>
<evidence type="ECO:0000313" key="3">
    <source>
        <dbReference type="EMBL" id="TBH79923.1"/>
    </source>
</evidence>
<proteinExistence type="predicted"/>
<dbReference type="CDD" id="cd01335">
    <property type="entry name" value="Radical_SAM"/>
    <property type="match status" value="1"/>
</dbReference>
<dbReference type="GO" id="GO:0051536">
    <property type="term" value="F:iron-sulfur cluster binding"/>
    <property type="evidence" value="ECO:0007669"/>
    <property type="project" value="InterPro"/>
</dbReference>
<comment type="caution">
    <text evidence="3">The sequence shown here is derived from an EMBL/GenBank/DDBJ whole genome shotgun (WGS) entry which is preliminary data.</text>
</comment>
<organism evidence="3 4">
    <name type="scientific">Desulfovibrio legallii</name>
    <dbReference type="NCBI Taxonomy" id="571438"/>
    <lineage>
        <taxon>Bacteria</taxon>
        <taxon>Pseudomonadati</taxon>
        <taxon>Thermodesulfobacteriota</taxon>
        <taxon>Desulfovibrionia</taxon>
        <taxon>Desulfovibrionales</taxon>
        <taxon>Desulfovibrionaceae</taxon>
        <taxon>Desulfovibrio</taxon>
    </lineage>
</organism>
<dbReference type="NCBIfam" id="TIGR03936">
    <property type="entry name" value="sam_1_link_chp"/>
    <property type="match status" value="1"/>
</dbReference>
<dbReference type="Proteomes" id="UP000292919">
    <property type="component" value="Unassembled WGS sequence"/>
</dbReference>
<reference evidence="3 4" key="1">
    <citation type="submission" date="2018-12" db="EMBL/GenBank/DDBJ databases">
        <title>First genome draft of Desulfovibrio legallis sp. nov.</title>
        <authorList>
            <person name="Ben Dhia O."/>
            <person name="Najjari A."/>
            <person name="Ferjani R."/>
            <person name="Fhoula I."/>
            <person name="Fardeau M.-L."/>
            <person name="Boudabbous A."/>
            <person name="Ouzari H.I."/>
        </authorList>
    </citation>
    <scope>NUCLEOTIDE SEQUENCE [LARGE SCALE GENOMIC DNA]</scope>
    <source>
        <strain evidence="3 4">H1T</strain>
    </source>
</reference>
<dbReference type="SMART" id="SM00729">
    <property type="entry name" value="Elp3"/>
    <property type="match status" value="1"/>
</dbReference>
<dbReference type="InterPro" id="IPR058240">
    <property type="entry name" value="rSAM_sf"/>
</dbReference>
<dbReference type="NCBIfam" id="TIGR03960">
    <property type="entry name" value="rSAM_fuse_unch"/>
    <property type="match status" value="1"/>
</dbReference>
<dbReference type="SUPFAM" id="SSF102114">
    <property type="entry name" value="Radical SAM enzymes"/>
    <property type="match status" value="1"/>
</dbReference>
<accession>A0A6H3FBR6</accession>
<keyword evidence="4" id="KW-1185">Reference proteome</keyword>
<dbReference type="AlphaFoldDB" id="A0A6H3FBR6"/>
<dbReference type="InterPro" id="IPR023404">
    <property type="entry name" value="rSAM_horseshoe"/>
</dbReference>
<gene>
    <name evidence="3" type="ORF">EB812_06465</name>
</gene>
<dbReference type="PANTHER" id="PTHR42731:SF1">
    <property type="entry name" value="RADICAL SAM DOMAIN PROTEIN"/>
    <property type="match status" value="1"/>
</dbReference>
<dbReference type="GO" id="GO:0003824">
    <property type="term" value="F:catalytic activity"/>
    <property type="evidence" value="ECO:0007669"/>
    <property type="project" value="InterPro"/>
</dbReference>
<name>A0A6H3FBR6_9BACT</name>
<dbReference type="Gene3D" id="3.80.30.20">
    <property type="entry name" value="tm_1862 like domain"/>
    <property type="match status" value="1"/>
</dbReference>
<dbReference type="InterPro" id="IPR006638">
    <property type="entry name" value="Elp3/MiaA/NifB-like_rSAM"/>
</dbReference>
<dbReference type="InterPro" id="IPR018768">
    <property type="entry name" value="DUF2344"/>
</dbReference>
<dbReference type="InterPro" id="IPR023862">
    <property type="entry name" value="CHP03960_rSAM"/>
</dbReference>
<protein>
    <submittedName>
        <fullName evidence="3">TIGR03960 family B12-binding radical SAM protein</fullName>
    </submittedName>
</protein>
<feature type="domain" description="Radical SAM core" evidence="2">
    <location>
        <begin position="248"/>
        <end position="486"/>
    </location>
</feature>
<dbReference type="EMBL" id="SIXC01000006">
    <property type="protein sequence ID" value="TBH79923.1"/>
    <property type="molecule type" value="Genomic_DNA"/>
</dbReference>
<evidence type="ECO:0000259" key="2">
    <source>
        <dbReference type="PROSITE" id="PS51918"/>
    </source>
</evidence>
<feature type="compositionally biased region" description="Low complexity" evidence="1">
    <location>
        <begin position="621"/>
        <end position="637"/>
    </location>
</feature>
<dbReference type="PANTHER" id="PTHR42731">
    <property type="entry name" value="SLL1084 PROTEIN"/>
    <property type="match status" value="1"/>
</dbReference>
<evidence type="ECO:0000256" key="1">
    <source>
        <dbReference type="SAM" id="MobiDB-lite"/>
    </source>
</evidence>
<sequence length="915" mass="100832">MRELLPLLPRPSRYAGIEDNVCRKDPTRVRLRVALAFPDTYEVGMSYLGQKILYGVVNARPQWWAERVMAPEREAAQVLREHNAPLATLESDTPLVRTHALCFSITHELCYTNVLYMLDLAGIPLRSADRPESLDACPLVMAGGGALLSAEPLTPFVDLMVLGDGEESLPDVLELLEKARDRGWTRKELLHAARRIPGVYVPSLFTPVSAAPGAPLRPLVADYARPARRIVADINKAAYPVRQVVPVGAVHNRLSLEIARGCTRGCRFCHAGVVYRPVRERSLENIHSLLRRCLDETGFDEISFLSLSTGDYSALKTLSLSVLDRCAEEQISLSLPSLRVGSIDDAIMERMAELRRTGCTLAPEAGSQRLRDVINKGVSEEGLLLHVQKLLEHGWRQVKLYFMIGLPTETDADLTAIADLCRKVRDAAGPGGPRLQVTAALSPFVPKPFTPFQWVAQSSQDEIRRRVNLVRDAFRGLKCLKLRWHEPAMSHLEGILSRADRRMADVVELAYRKGAVFCSWAEGFDLNPWLEALEACGLRAEDYTGPREPGAPLPWSHLEAGVSEDFLLREYRRALDGKITDDCRYGACRQCGACDTRAGSSRLPHTPTPETAYPTDADGMQAAPATATADAPPARQADSPFGAPAWPDAARHCNRLVFAQRDQAAHQPRRDDTGRIVCRVQGNRPPGVAPELTVKAAQYRVWHSRVAGSAWLSQLELQAVLDRALRRARLPLAFSQGFHPMPLVSFGRALPVGVESAAEWFALTLHQNLPPEAVAAQLAPHLPLGMEVTAVERTTKQARTEQAVAEAFCCRLPTAAENREVAHCFAAFAALDSCPRSRETKKGPRTTDLRPLLARWDVAKGDGAVTFVADWGSAYLSPLKLCLAILEPLGEETSLQPRLHLCKTAQIFADGQTRP</sequence>
<dbReference type="InterPro" id="IPR007197">
    <property type="entry name" value="rSAM"/>
</dbReference>
<dbReference type="Pfam" id="PF04055">
    <property type="entry name" value="Radical_SAM"/>
    <property type="match status" value="1"/>
</dbReference>
<dbReference type="SFLD" id="SFLDS00029">
    <property type="entry name" value="Radical_SAM"/>
    <property type="match status" value="1"/>
</dbReference>